<gene>
    <name evidence="2" type="ORF">ACFP71_03165</name>
</gene>
<keyword evidence="3" id="KW-1185">Reference proteome</keyword>
<feature type="chain" id="PRO_5046596600" description="Secreted protein" evidence="1">
    <location>
        <begin position="23"/>
        <end position="102"/>
    </location>
</feature>
<comment type="caution">
    <text evidence="2">The sequence shown here is derived from an EMBL/GenBank/DDBJ whole genome shotgun (WGS) entry which is preliminary data.</text>
</comment>
<sequence>MKRKIMAVLTATVVTFGGAVVAGAPAQAASCSAYLHPGENTPGYALVTNYTCGGAKAGMTYQNPATGTKVTTWPALWAGPGQNSKTGTVNSSWVTNRLVAFA</sequence>
<feature type="signal peptide" evidence="1">
    <location>
        <begin position="1"/>
        <end position="22"/>
    </location>
</feature>
<name>A0ABW1X6J4_9CELL</name>
<dbReference type="Proteomes" id="UP001596305">
    <property type="component" value="Unassembled WGS sequence"/>
</dbReference>
<protein>
    <recommendedName>
        <fullName evidence="4">Secreted protein</fullName>
    </recommendedName>
</protein>
<proteinExistence type="predicted"/>
<organism evidence="2 3">
    <name type="scientific">Oerskovia paurometabola</name>
    <dbReference type="NCBI Taxonomy" id="162170"/>
    <lineage>
        <taxon>Bacteria</taxon>
        <taxon>Bacillati</taxon>
        <taxon>Actinomycetota</taxon>
        <taxon>Actinomycetes</taxon>
        <taxon>Micrococcales</taxon>
        <taxon>Cellulomonadaceae</taxon>
        <taxon>Oerskovia</taxon>
    </lineage>
</organism>
<dbReference type="RefSeq" id="WP_204807220.1">
    <property type="nucleotide sequence ID" value="NZ_BAAAIY010000005.1"/>
</dbReference>
<evidence type="ECO:0008006" key="4">
    <source>
        <dbReference type="Google" id="ProtNLM"/>
    </source>
</evidence>
<evidence type="ECO:0000313" key="2">
    <source>
        <dbReference type="EMBL" id="MFC6423812.1"/>
    </source>
</evidence>
<evidence type="ECO:0000256" key="1">
    <source>
        <dbReference type="SAM" id="SignalP"/>
    </source>
</evidence>
<accession>A0ABW1X6J4</accession>
<keyword evidence="1" id="KW-0732">Signal</keyword>
<reference evidence="3" key="1">
    <citation type="journal article" date="2019" name="Int. J. Syst. Evol. Microbiol.">
        <title>The Global Catalogue of Microorganisms (GCM) 10K type strain sequencing project: providing services to taxonomists for standard genome sequencing and annotation.</title>
        <authorList>
            <consortium name="The Broad Institute Genomics Platform"/>
            <consortium name="The Broad Institute Genome Sequencing Center for Infectious Disease"/>
            <person name="Wu L."/>
            <person name="Ma J."/>
        </authorList>
    </citation>
    <scope>NUCLEOTIDE SEQUENCE [LARGE SCALE GENOMIC DNA]</scope>
    <source>
        <strain evidence="3">CCUG 47105</strain>
    </source>
</reference>
<evidence type="ECO:0000313" key="3">
    <source>
        <dbReference type="Proteomes" id="UP001596305"/>
    </source>
</evidence>
<dbReference type="EMBL" id="JBHSTM010000002">
    <property type="protein sequence ID" value="MFC6423812.1"/>
    <property type="molecule type" value="Genomic_DNA"/>
</dbReference>